<keyword evidence="2" id="KW-1185">Reference proteome</keyword>
<sequence>MANYDLFAWLDQENPNDHTGFFLGSLTAQQVIALSPSLVKAQQAHDISLPVIGRAQLRRSSVRALMRIFEEHAAVQQDPVVGTSLAAALSIFRVASDLRVGIVWTTP</sequence>
<protein>
    <submittedName>
        <fullName evidence="1">Uncharacterized protein</fullName>
    </submittedName>
</protein>
<accession>A0ABV8XGX4</accession>
<dbReference type="EMBL" id="JBHSEH010000004">
    <property type="protein sequence ID" value="MFC4424854.1"/>
    <property type="molecule type" value="Genomic_DNA"/>
</dbReference>
<proteinExistence type="predicted"/>
<evidence type="ECO:0000313" key="1">
    <source>
        <dbReference type="EMBL" id="MFC4424854.1"/>
    </source>
</evidence>
<comment type="caution">
    <text evidence="1">The sequence shown here is derived from an EMBL/GenBank/DDBJ whole genome shotgun (WGS) entry which is preliminary data.</text>
</comment>
<organism evidence="1 2">
    <name type="scientific">Deinococcus navajonensis</name>
    <dbReference type="NCBI Taxonomy" id="309884"/>
    <lineage>
        <taxon>Bacteria</taxon>
        <taxon>Thermotogati</taxon>
        <taxon>Deinococcota</taxon>
        <taxon>Deinococci</taxon>
        <taxon>Deinococcales</taxon>
        <taxon>Deinococcaceae</taxon>
        <taxon>Deinococcus</taxon>
    </lineage>
</organism>
<reference evidence="2" key="1">
    <citation type="journal article" date="2019" name="Int. J. Syst. Evol. Microbiol.">
        <title>The Global Catalogue of Microorganisms (GCM) 10K type strain sequencing project: providing services to taxonomists for standard genome sequencing and annotation.</title>
        <authorList>
            <consortium name="The Broad Institute Genomics Platform"/>
            <consortium name="The Broad Institute Genome Sequencing Center for Infectious Disease"/>
            <person name="Wu L."/>
            <person name="Ma J."/>
        </authorList>
    </citation>
    <scope>NUCLEOTIDE SEQUENCE [LARGE SCALE GENOMIC DNA]</scope>
    <source>
        <strain evidence="2">CCUG 56029</strain>
    </source>
</reference>
<name>A0ABV8XGX4_9DEIO</name>
<gene>
    <name evidence="1" type="ORF">ACFOZ9_01430</name>
</gene>
<evidence type="ECO:0000313" key="2">
    <source>
        <dbReference type="Proteomes" id="UP001595998"/>
    </source>
</evidence>
<dbReference type="RefSeq" id="WP_380035478.1">
    <property type="nucleotide sequence ID" value="NZ_JBHSEH010000004.1"/>
</dbReference>
<dbReference type="Proteomes" id="UP001595998">
    <property type="component" value="Unassembled WGS sequence"/>
</dbReference>